<accession>A0A511QLD6</accession>
<keyword evidence="3" id="KW-1185">Reference proteome</keyword>
<gene>
    <name evidence="2" type="ORF">VSU01S_03260</name>
</gene>
<dbReference type="AlphaFoldDB" id="A0A511QLD6"/>
<sequence length="303" mass="33477">MKRSLLALALTPVILTGCGSSNSNDHEVQKVLKNSPAVVALQKNQKGIDALVKSSSQQQQSKSQIIQGHTQSSKNLKNKEPISKEDHDGLKKTDNPGQDAWIADNQQIAMVFEDAGFTESQVYQLCETRLTSDATFSCELEGTDNNQQSAIYTMYYRKIFAIDANSKGFIQMTYNPDKKQMKLSKTFYSDDANTLSRFAKLKVVAVDGVSSAKVKVTKKSDQVSKKSQVTVEIPLNMDSGIVKQLKNMYLNNQESNAINKLTLIGNPNFQTPFTKGMAKSDQFGDDLAVFNSNIRQIITVAAQ</sequence>
<dbReference type="PROSITE" id="PS51257">
    <property type="entry name" value="PROKAR_LIPOPROTEIN"/>
    <property type="match status" value="1"/>
</dbReference>
<evidence type="ECO:0000313" key="2">
    <source>
        <dbReference type="EMBL" id="GEM78081.1"/>
    </source>
</evidence>
<organism evidence="2 3">
    <name type="scientific">Vibrio superstes NBRC 103154</name>
    <dbReference type="NCBI Taxonomy" id="1219062"/>
    <lineage>
        <taxon>Bacteria</taxon>
        <taxon>Pseudomonadati</taxon>
        <taxon>Pseudomonadota</taxon>
        <taxon>Gammaproteobacteria</taxon>
        <taxon>Vibrionales</taxon>
        <taxon>Vibrionaceae</taxon>
        <taxon>Vibrio</taxon>
    </lineage>
</organism>
<reference evidence="2 3" key="1">
    <citation type="submission" date="2019-07" db="EMBL/GenBank/DDBJ databases">
        <title>Whole genome shotgun sequence of Vibrio superstes NBRC 103154.</title>
        <authorList>
            <person name="Hosoyama A."/>
            <person name="Uohara A."/>
            <person name="Ohji S."/>
            <person name="Ichikawa N."/>
        </authorList>
    </citation>
    <scope>NUCLEOTIDE SEQUENCE [LARGE SCALE GENOMIC DNA]</scope>
    <source>
        <strain evidence="2 3">NBRC 103154</strain>
    </source>
</reference>
<dbReference type="RefSeq" id="WP_147094820.1">
    <property type="nucleotide sequence ID" value="NZ_BJXK01000001.1"/>
</dbReference>
<feature type="compositionally biased region" description="Low complexity" evidence="1">
    <location>
        <begin position="53"/>
        <end position="67"/>
    </location>
</feature>
<evidence type="ECO:0000313" key="3">
    <source>
        <dbReference type="Proteomes" id="UP000321113"/>
    </source>
</evidence>
<comment type="caution">
    <text evidence="2">The sequence shown here is derived from an EMBL/GenBank/DDBJ whole genome shotgun (WGS) entry which is preliminary data.</text>
</comment>
<dbReference type="OrthoDB" id="5906435at2"/>
<dbReference type="Proteomes" id="UP000321113">
    <property type="component" value="Unassembled WGS sequence"/>
</dbReference>
<dbReference type="EMBL" id="BJXK01000001">
    <property type="protein sequence ID" value="GEM78081.1"/>
    <property type="molecule type" value="Genomic_DNA"/>
</dbReference>
<protein>
    <recommendedName>
        <fullName evidence="4">Lipoprotein</fullName>
    </recommendedName>
</protein>
<feature type="compositionally biased region" description="Basic and acidic residues" evidence="1">
    <location>
        <begin position="77"/>
        <end position="94"/>
    </location>
</feature>
<evidence type="ECO:0000256" key="1">
    <source>
        <dbReference type="SAM" id="MobiDB-lite"/>
    </source>
</evidence>
<name>A0A511QLD6_9VIBR</name>
<proteinExistence type="predicted"/>
<evidence type="ECO:0008006" key="4">
    <source>
        <dbReference type="Google" id="ProtNLM"/>
    </source>
</evidence>
<feature type="region of interest" description="Disordered" evidence="1">
    <location>
        <begin position="50"/>
        <end position="98"/>
    </location>
</feature>